<reference evidence="1 2" key="1">
    <citation type="submission" date="2020-04" db="EMBL/GenBank/DDBJ databases">
        <title>Perkinsus chesapeaki whole genome sequence.</title>
        <authorList>
            <person name="Bogema D.R."/>
        </authorList>
    </citation>
    <scope>NUCLEOTIDE SEQUENCE [LARGE SCALE GENOMIC DNA]</scope>
    <source>
        <strain evidence="1">ATCC PRA-425</strain>
    </source>
</reference>
<dbReference type="InterPro" id="IPR036563">
    <property type="entry name" value="MoaE_sf"/>
</dbReference>
<dbReference type="GO" id="GO:0006777">
    <property type="term" value="P:Mo-molybdopterin cofactor biosynthetic process"/>
    <property type="evidence" value="ECO:0007669"/>
    <property type="project" value="InterPro"/>
</dbReference>
<sequence>NGVHVSLTSSPIDITEAIDFINKASEGRAGGISTFIGVTRKDAHQDGEVDHLIYEAHVTMAEKKMLEVMRRKASLVTNFGMVVNRLSLKYAILSVYISHTLGRVNVGEASIIIAAAGVHRREAIDFVSEAIDLLKAEVPVWKKEVYSGNGEEEWKENKEWHPETLR</sequence>
<keyword evidence="2" id="KW-1185">Reference proteome</keyword>
<dbReference type="Proteomes" id="UP000591131">
    <property type="component" value="Unassembled WGS sequence"/>
</dbReference>
<accession>A0A7J6KUB1</accession>
<feature type="non-terminal residue" evidence="1">
    <location>
        <position position="166"/>
    </location>
</feature>
<dbReference type="OrthoDB" id="5531344at2759"/>
<dbReference type="Gene3D" id="3.90.1170.40">
    <property type="entry name" value="Molybdopterin biosynthesis MoaE subunit"/>
    <property type="match status" value="1"/>
</dbReference>
<proteinExistence type="predicted"/>
<evidence type="ECO:0000313" key="1">
    <source>
        <dbReference type="EMBL" id="KAF4650492.1"/>
    </source>
</evidence>
<dbReference type="Pfam" id="PF02391">
    <property type="entry name" value="MoaE"/>
    <property type="match status" value="1"/>
</dbReference>
<dbReference type="PANTHER" id="PTHR23404">
    <property type="entry name" value="MOLYBDOPTERIN SYNTHASE RELATED"/>
    <property type="match status" value="1"/>
</dbReference>
<dbReference type="SUPFAM" id="SSF54690">
    <property type="entry name" value="Molybdopterin synthase subunit MoaE"/>
    <property type="match status" value="1"/>
</dbReference>
<gene>
    <name evidence="1" type="primary">MOCS2</name>
    <name evidence="1" type="ORF">FOL47_001109</name>
</gene>
<comment type="caution">
    <text evidence="1">The sequence shown here is derived from an EMBL/GenBank/DDBJ whole genome shotgun (WGS) entry which is preliminary data.</text>
</comment>
<dbReference type="AlphaFoldDB" id="A0A7J6KUB1"/>
<evidence type="ECO:0000313" key="2">
    <source>
        <dbReference type="Proteomes" id="UP000591131"/>
    </source>
</evidence>
<name>A0A7J6KUB1_PERCH</name>
<dbReference type="EMBL" id="JAAPAO010001246">
    <property type="protein sequence ID" value="KAF4650492.1"/>
    <property type="molecule type" value="Genomic_DNA"/>
</dbReference>
<dbReference type="CDD" id="cd00756">
    <property type="entry name" value="MoaE"/>
    <property type="match status" value="1"/>
</dbReference>
<protein>
    <submittedName>
        <fullName evidence="1">Molybdopterin synthase catalytic subunit</fullName>
    </submittedName>
</protein>
<organism evidence="1 2">
    <name type="scientific">Perkinsus chesapeaki</name>
    <name type="common">Clam parasite</name>
    <name type="synonym">Perkinsus andrewsi</name>
    <dbReference type="NCBI Taxonomy" id="330153"/>
    <lineage>
        <taxon>Eukaryota</taxon>
        <taxon>Sar</taxon>
        <taxon>Alveolata</taxon>
        <taxon>Perkinsozoa</taxon>
        <taxon>Perkinsea</taxon>
        <taxon>Perkinsida</taxon>
        <taxon>Perkinsidae</taxon>
        <taxon>Perkinsus</taxon>
    </lineage>
</organism>
<dbReference type="InterPro" id="IPR003448">
    <property type="entry name" value="Mopterin_biosynth_MoaE"/>
</dbReference>